<organism evidence="2 3">
    <name type="scientific">Sodiomyces alkalinus (strain CBS 110278 / VKM F-3762 / F11)</name>
    <name type="common">Alkaliphilic filamentous fungus</name>
    <dbReference type="NCBI Taxonomy" id="1314773"/>
    <lineage>
        <taxon>Eukaryota</taxon>
        <taxon>Fungi</taxon>
        <taxon>Dikarya</taxon>
        <taxon>Ascomycota</taxon>
        <taxon>Pezizomycotina</taxon>
        <taxon>Sordariomycetes</taxon>
        <taxon>Hypocreomycetidae</taxon>
        <taxon>Glomerellales</taxon>
        <taxon>Plectosphaerellaceae</taxon>
        <taxon>Sodiomyces</taxon>
    </lineage>
</organism>
<dbReference type="RefSeq" id="XP_028464207.1">
    <property type="nucleotide sequence ID" value="XM_028610012.1"/>
</dbReference>
<dbReference type="OrthoDB" id="2331100at2759"/>
<dbReference type="InterPro" id="IPR052953">
    <property type="entry name" value="Ser-rich/MCO-related"/>
</dbReference>
<evidence type="ECO:0000313" key="3">
    <source>
        <dbReference type="Proteomes" id="UP000272025"/>
    </source>
</evidence>
<dbReference type="CDD" id="cd00920">
    <property type="entry name" value="Cupredoxin"/>
    <property type="match status" value="1"/>
</dbReference>
<dbReference type="STRING" id="1314773.A0A3N2PPG3"/>
<dbReference type="PANTHER" id="PTHR34883">
    <property type="entry name" value="SERINE-RICH PROTEIN, PUTATIVE-RELATED-RELATED"/>
    <property type="match status" value="1"/>
</dbReference>
<feature type="compositionally biased region" description="Gly residues" evidence="1">
    <location>
        <begin position="158"/>
        <end position="179"/>
    </location>
</feature>
<dbReference type="SUPFAM" id="SSF49503">
    <property type="entry name" value="Cupredoxins"/>
    <property type="match status" value="1"/>
</dbReference>
<reference evidence="2 3" key="1">
    <citation type="journal article" date="2018" name="Mol. Ecol.">
        <title>The obligate alkalophilic soda-lake fungus Sodiomyces alkalinus has shifted to a protein diet.</title>
        <authorList>
            <person name="Grum-Grzhimaylo A.A."/>
            <person name="Falkoski D.L."/>
            <person name="van den Heuvel J."/>
            <person name="Valero-Jimenez C.A."/>
            <person name="Min B."/>
            <person name="Choi I.G."/>
            <person name="Lipzen A."/>
            <person name="Daum C.G."/>
            <person name="Aanen D.K."/>
            <person name="Tsang A."/>
            <person name="Henrissat B."/>
            <person name="Bilanenko E.N."/>
            <person name="de Vries R.P."/>
            <person name="van Kan J.A.L."/>
            <person name="Grigoriev I.V."/>
            <person name="Debets A.J.M."/>
        </authorList>
    </citation>
    <scope>NUCLEOTIDE SEQUENCE [LARGE SCALE GENOMIC DNA]</scope>
    <source>
        <strain evidence="2 3">F11</strain>
    </source>
</reference>
<feature type="region of interest" description="Disordered" evidence="1">
    <location>
        <begin position="158"/>
        <end position="201"/>
    </location>
</feature>
<gene>
    <name evidence="2" type="ORF">SODALDRAFT_325743</name>
</gene>
<evidence type="ECO:0000313" key="2">
    <source>
        <dbReference type="EMBL" id="ROT36401.1"/>
    </source>
</evidence>
<accession>A0A3N2PPG3</accession>
<keyword evidence="3" id="KW-1185">Reference proteome</keyword>
<protein>
    <recommendedName>
        <fullName evidence="4">Cupredoxin</fullName>
    </recommendedName>
</protein>
<dbReference type="AlphaFoldDB" id="A0A3N2PPG3"/>
<evidence type="ECO:0008006" key="4">
    <source>
        <dbReference type="Google" id="ProtNLM"/>
    </source>
</evidence>
<dbReference type="InterPro" id="IPR008972">
    <property type="entry name" value="Cupredoxin"/>
</dbReference>
<dbReference type="PANTHER" id="PTHR34883:SF17">
    <property type="entry name" value="CUPREDOXIN"/>
    <property type="match status" value="1"/>
</dbReference>
<proteinExistence type="predicted"/>
<name>A0A3N2PPG3_SODAK</name>
<dbReference type="EMBL" id="ML119059">
    <property type="protein sequence ID" value="ROT36401.1"/>
    <property type="molecule type" value="Genomic_DNA"/>
</dbReference>
<evidence type="ECO:0000256" key="1">
    <source>
        <dbReference type="SAM" id="MobiDB-lite"/>
    </source>
</evidence>
<dbReference type="GeneID" id="39578490"/>
<dbReference type="Proteomes" id="UP000272025">
    <property type="component" value="Unassembled WGS sequence"/>
</dbReference>
<sequence>MAVAALAGFAQAQIVDVIPVKVGSNNGTFRFYPEKITAPEGSVVQFQFIAGNHTVTQSNFDNPCTPLGLVNPEAVGIRSGFQPVQASANMGQLPVFNVWINDTRPIWLYCAQGAHCQNGMSMVINENTQANETRSLENYKALAASLAGGAGGNAGQPGAGNGAGNGGSTGGDAGAGGDADAGADGTDNNNPGQGGAEQGDVPDVPAAAYSLAVPTTLLLALGTAFLLV</sequence>
<dbReference type="Gene3D" id="2.60.40.420">
    <property type="entry name" value="Cupredoxins - blue copper proteins"/>
    <property type="match status" value="1"/>
</dbReference>
<feature type="compositionally biased region" description="Low complexity" evidence="1">
    <location>
        <begin position="180"/>
        <end position="191"/>
    </location>
</feature>